<sequence length="506" mass="55712">MKEISRLIAVILLAVGFVLASGSCSDDFDKYAESPEDRAEFSADTIKFDTLFSRVSSSTRTFMVYNRLNRSLRLSEVELVGGKSRGYRVNVDGHVGTKFSDLTILPKDSMFIFVEATFPEGESDDPVEVKDSLRFLINGRPDYVLLQGFRQNVDEVTALVIDRDTIFGAHRPTLLRDSLVVQQGATLTLPAGCRLLMANKAHIKIRGRLMAEGNSAKRVMIENLRHDLLVQDVPYTFVPGQWGGILFSEESNGNELRYTTIRNGRWGIIAEGGKDVTTPKLLLEGCMVTNMKGAGLAASGGYIRILNSEISNTLGYTVALFGSVCELTQSTVCNFYRWDNRQGEALRYVTAFAPDVAGGSYIPSSDSRLVLSNSIVDGSRSVVKQGDKESGGEISLSDGSQTDDEASVLARLTMRNSYVRARSSILNVGYNVMEADKKNPADSIYYSVGYDLIKKKHNFRYDYHPLPKAPFVGIADPAIIALFPTDLNGEPRRTATVGAFEVKPRP</sequence>
<dbReference type="Proteomes" id="UP000030146">
    <property type="component" value="Unassembled WGS sequence"/>
</dbReference>
<dbReference type="InterPro" id="IPR011050">
    <property type="entry name" value="Pectin_lyase_fold/virulence"/>
</dbReference>
<dbReference type="PROSITE" id="PS51257">
    <property type="entry name" value="PROKAR_LIPOPROTEIN"/>
    <property type="match status" value="1"/>
</dbReference>
<name>A0A0A2F5S5_9PORP</name>
<evidence type="ECO:0000313" key="2">
    <source>
        <dbReference type="Proteomes" id="UP000030146"/>
    </source>
</evidence>
<gene>
    <name evidence="1" type="ORF">HR15_09995</name>
</gene>
<dbReference type="RefSeq" id="WP_039426225.1">
    <property type="nucleotide sequence ID" value="NZ_JRAK01000129.1"/>
</dbReference>
<dbReference type="SUPFAM" id="SSF51126">
    <property type="entry name" value="Pectin lyase-like"/>
    <property type="match status" value="1"/>
</dbReference>
<dbReference type="AlphaFoldDB" id="A0A0A2F5S5"/>
<proteinExistence type="predicted"/>
<keyword evidence="2" id="KW-1185">Reference proteome</keyword>
<organism evidence="1 2">
    <name type="scientific">Porphyromonas gulae</name>
    <dbReference type="NCBI Taxonomy" id="111105"/>
    <lineage>
        <taxon>Bacteria</taxon>
        <taxon>Pseudomonadati</taxon>
        <taxon>Bacteroidota</taxon>
        <taxon>Bacteroidia</taxon>
        <taxon>Bacteroidales</taxon>
        <taxon>Porphyromonadaceae</taxon>
        <taxon>Porphyromonas</taxon>
    </lineage>
</organism>
<dbReference type="InterPro" id="IPR012334">
    <property type="entry name" value="Pectin_lyas_fold"/>
</dbReference>
<protein>
    <submittedName>
        <fullName evidence="1">Right-handed beta helix region domain protein</fullName>
    </submittedName>
</protein>
<dbReference type="Gene3D" id="2.160.20.10">
    <property type="entry name" value="Single-stranded right-handed beta-helix, Pectin lyase-like"/>
    <property type="match status" value="1"/>
</dbReference>
<reference evidence="1 2" key="1">
    <citation type="submission" date="2014-08" db="EMBL/GenBank/DDBJ databases">
        <title>Porphyromonas gulae strain:COT-052_OH3439 Genome sequencing.</title>
        <authorList>
            <person name="Wallis C."/>
            <person name="Deusch O."/>
            <person name="O'Flynn C."/>
            <person name="Davis I."/>
            <person name="Jospin G."/>
            <person name="Darling A.E."/>
            <person name="Coil D.A."/>
            <person name="Alexiev A."/>
            <person name="Horsfall A."/>
            <person name="Kirkwood N."/>
            <person name="Harris S."/>
            <person name="Eisen J.A."/>
        </authorList>
    </citation>
    <scope>NUCLEOTIDE SEQUENCE [LARGE SCALE GENOMIC DNA]</scope>
    <source>
        <strain evidence="2">COT-052 OH3439</strain>
    </source>
</reference>
<accession>A0A0A2F5S5</accession>
<dbReference type="EMBL" id="JRAK01000129">
    <property type="protein sequence ID" value="KGN85417.1"/>
    <property type="molecule type" value="Genomic_DNA"/>
</dbReference>
<evidence type="ECO:0000313" key="1">
    <source>
        <dbReference type="EMBL" id="KGN85417.1"/>
    </source>
</evidence>
<comment type="caution">
    <text evidence="1">The sequence shown here is derived from an EMBL/GenBank/DDBJ whole genome shotgun (WGS) entry which is preliminary data.</text>
</comment>